<dbReference type="PROSITE" id="PS51257">
    <property type="entry name" value="PROKAR_LIPOPROTEIN"/>
    <property type="match status" value="1"/>
</dbReference>
<dbReference type="SUPFAM" id="SSF52096">
    <property type="entry name" value="ClpP/crotonase"/>
    <property type="match status" value="1"/>
</dbReference>
<evidence type="ECO:0000256" key="1">
    <source>
        <dbReference type="ARBA" id="ARBA00009179"/>
    </source>
</evidence>
<dbReference type="Pfam" id="PF03572">
    <property type="entry name" value="Peptidase_S41"/>
    <property type="match status" value="1"/>
</dbReference>
<gene>
    <name evidence="7" type="ORF">PLANPX_1037</name>
</gene>
<dbReference type="EMBL" id="AP021861">
    <property type="protein sequence ID" value="BBO31425.1"/>
    <property type="molecule type" value="Genomic_DNA"/>
</dbReference>
<dbReference type="InterPro" id="IPR036034">
    <property type="entry name" value="PDZ_sf"/>
</dbReference>
<dbReference type="Gene3D" id="3.30.750.44">
    <property type="match status" value="1"/>
</dbReference>
<keyword evidence="8" id="KW-1185">Reference proteome</keyword>
<sequence length="443" mass="48884">MSYRNLMLLLAMLFISYACYVRAEQNPYARYIAAGFSVIDEWALEEAPDQELFNGAMHGMISVLHRHGDQHSEFVDAQQQAAFTEEFDQEFGGVGIVLRMLGKPPVPTVIGLPQPGTPAAEADIRLGDRIEAVDGHSTDGMQLEQITQMVRGPVDEPVTLAVRRPGDAEPHDVTVNRAVIMVESVIGDVRGPDGQWNYLISKNPRIGYVRIRKFGDKTAEELATILADLTRDDDLAGLIVDVRDDAGGSLDAAVEISDLFLRAGRTIVSTRDRDGRIRDRYLSTGTGGYANVPLVVLVDRNSASASEIVAACLQDYDRAKIIGERSYGKGTVQRLLPIESGRSLLKLTSATYWRPSGKNIHRMEGDEDAAEWGITPDQGFVIAMTPEEYDLWSNYRGRRDLVGNSADGVLLDELTEQDGKIPADYRDAALQRAVEFLSKQKKD</sequence>
<dbReference type="InterPro" id="IPR001478">
    <property type="entry name" value="PDZ"/>
</dbReference>
<accession>A0A5K7X4V5</accession>
<dbReference type="Proteomes" id="UP000326837">
    <property type="component" value="Chromosome"/>
</dbReference>
<proteinExistence type="inferred from homology"/>
<dbReference type="SMART" id="SM00228">
    <property type="entry name" value="PDZ"/>
    <property type="match status" value="1"/>
</dbReference>
<feature type="domain" description="PDZ" evidence="6">
    <location>
        <begin position="92"/>
        <end position="151"/>
    </location>
</feature>
<evidence type="ECO:0000313" key="7">
    <source>
        <dbReference type="EMBL" id="BBO31425.1"/>
    </source>
</evidence>
<dbReference type="InterPro" id="IPR004447">
    <property type="entry name" value="Peptidase_S41A"/>
</dbReference>
<dbReference type="GO" id="GO:0030288">
    <property type="term" value="C:outer membrane-bounded periplasmic space"/>
    <property type="evidence" value="ECO:0007669"/>
    <property type="project" value="TreeGrafter"/>
</dbReference>
<dbReference type="PANTHER" id="PTHR32060">
    <property type="entry name" value="TAIL-SPECIFIC PROTEASE"/>
    <property type="match status" value="1"/>
</dbReference>
<dbReference type="NCBIfam" id="TIGR00225">
    <property type="entry name" value="prc"/>
    <property type="match status" value="1"/>
</dbReference>
<dbReference type="CDD" id="cd06782">
    <property type="entry name" value="cpPDZ_CPP-like"/>
    <property type="match status" value="1"/>
</dbReference>
<dbReference type="InterPro" id="IPR005151">
    <property type="entry name" value="Tail-specific_protease"/>
</dbReference>
<keyword evidence="4 5" id="KW-0720">Serine protease</keyword>
<dbReference type="SMART" id="SM00245">
    <property type="entry name" value="TSPc"/>
    <property type="match status" value="1"/>
</dbReference>
<keyword evidence="3 5" id="KW-0378">Hydrolase</keyword>
<dbReference type="Gene3D" id="3.90.226.10">
    <property type="entry name" value="2-enoyl-CoA Hydratase, Chain A, domain 1"/>
    <property type="match status" value="1"/>
</dbReference>
<evidence type="ECO:0000256" key="2">
    <source>
        <dbReference type="ARBA" id="ARBA00022670"/>
    </source>
</evidence>
<evidence type="ECO:0000259" key="6">
    <source>
        <dbReference type="PROSITE" id="PS50106"/>
    </source>
</evidence>
<dbReference type="EC" id="3.4.21.102" evidence="7"/>
<dbReference type="InterPro" id="IPR041489">
    <property type="entry name" value="PDZ_6"/>
</dbReference>
<dbReference type="Pfam" id="PF17820">
    <property type="entry name" value="PDZ_6"/>
    <property type="match status" value="1"/>
</dbReference>
<dbReference type="KEGG" id="lpav:PLANPX_1037"/>
<dbReference type="GO" id="GO:0004252">
    <property type="term" value="F:serine-type endopeptidase activity"/>
    <property type="evidence" value="ECO:0007669"/>
    <property type="project" value="UniProtKB-EC"/>
</dbReference>
<dbReference type="InterPro" id="IPR029045">
    <property type="entry name" value="ClpP/crotonase-like_dom_sf"/>
</dbReference>
<dbReference type="PROSITE" id="PS50106">
    <property type="entry name" value="PDZ"/>
    <property type="match status" value="1"/>
</dbReference>
<dbReference type="Gene3D" id="2.30.42.10">
    <property type="match status" value="1"/>
</dbReference>
<dbReference type="GO" id="GO:0007165">
    <property type="term" value="P:signal transduction"/>
    <property type="evidence" value="ECO:0007669"/>
    <property type="project" value="TreeGrafter"/>
</dbReference>
<evidence type="ECO:0000256" key="4">
    <source>
        <dbReference type="ARBA" id="ARBA00022825"/>
    </source>
</evidence>
<dbReference type="CDD" id="cd07560">
    <property type="entry name" value="Peptidase_S41_CPP"/>
    <property type="match status" value="1"/>
</dbReference>
<reference evidence="8" key="1">
    <citation type="submission" date="2019-10" db="EMBL/GenBank/DDBJ databases">
        <title>Lacipirellula parvula gen. nov., sp. nov., representing a lineage of planctomycetes widespread in freshwater anoxic habitats, and description of the family Lacipirellulaceae.</title>
        <authorList>
            <person name="Dedysh S.N."/>
            <person name="Kulichevskaya I.S."/>
            <person name="Beletsky A.V."/>
            <person name="Rakitin A.L."/>
            <person name="Mardanov A.V."/>
            <person name="Ivanova A.A."/>
            <person name="Saltykova V.X."/>
            <person name="Rijpstra W.I.C."/>
            <person name="Sinninghe Damste J.S."/>
            <person name="Ravin N.V."/>
        </authorList>
    </citation>
    <scope>NUCLEOTIDE SEQUENCE [LARGE SCALE GENOMIC DNA]</scope>
    <source>
        <strain evidence="8">PX69</strain>
    </source>
</reference>
<keyword evidence="2 5" id="KW-0645">Protease</keyword>
<dbReference type="RefSeq" id="WP_152097573.1">
    <property type="nucleotide sequence ID" value="NZ_AP021861.1"/>
</dbReference>
<organism evidence="7 8">
    <name type="scientific">Lacipirellula parvula</name>
    <dbReference type="NCBI Taxonomy" id="2650471"/>
    <lineage>
        <taxon>Bacteria</taxon>
        <taxon>Pseudomonadati</taxon>
        <taxon>Planctomycetota</taxon>
        <taxon>Planctomycetia</taxon>
        <taxon>Pirellulales</taxon>
        <taxon>Lacipirellulaceae</taxon>
        <taxon>Lacipirellula</taxon>
    </lineage>
</organism>
<comment type="similarity">
    <text evidence="1 5">Belongs to the peptidase S41A family.</text>
</comment>
<dbReference type="GO" id="GO:0006508">
    <property type="term" value="P:proteolysis"/>
    <property type="evidence" value="ECO:0007669"/>
    <property type="project" value="UniProtKB-KW"/>
</dbReference>
<evidence type="ECO:0000256" key="3">
    <source>
        <dbReference type="ARBA" id="ARBA00022801"/>
    </source>
</evidence>
<dbReference type="AlphaFoldDB" id="A0A5K7X4V5"/>
<evidence type="ECO:0000313" key="8">
    <source>
        <dbReference type="Proteomes" id="UP000326837"/>
    </source>
</evidence>
<dbReference type="SUPFAM" id="SSF50156">
    <property type="entry name" value="PDZ domain-like"/>
    <property type="match status" value="1"/>
</dbReference>
<protein>
    <submittedName>
        <fullName evidence="7">Carboxyl-terminal protease</fullName>
        <ecNumber evidence="7">3.4.21.102</ecNumber>
    </submittedName>
</protein>
<name>A0A5K7X4V5_9BACT</name>
<evidence type="ECO:0000256" key="5">
    <source>
        <dbReference type="RuleBase" id="RU004404"/>
    </source>
</evidence>
<dbReference type="PANTHER" id="PTHR32060:SF30">
    <property type="entry name" value="CARBOXY-TERMINAL PROCESSING PROTEASE CTPA"/>
    <property type="match status" value="1"/>
</dbReference>